<feature type="transmembrane region" description="Helical" evidence="1">
    <location>
        <begin position="12"/>
        <end position="31"/>
    </location>
</feature>
<evidence type="ECO:0000313" key="2">
    <source>
        <dbReference type="EMBL" id="MFD2186428.1"/>
    </source>
</evidence>
<keyword evidence="1" id="KW-0472">Membrane</keyword>
<keyword evidence="1" id="KW-1133">Transmembrane helix</keyword>
<dbReference type="RefSeq" id="WP_378319402.1">
    <property type="nucleotide sequence ID" value="NZ_JBHUHY010000003.1"/>
</dbReference>
<name>A0ABW5ATX8_9FLAO</name>
<dbReference type="EMBL" id="JBHUHY010000003">
    <property type="protein sequence ID" value="MFD2186428.1"/>
    <property type="molecule type" value="Genomic_DNA"/>
</dbReference>
<accession>A0ABW5ATX8</accession>
<protein>
    <submittedName>
        <fullName evidence="2">Phage abortive infection protein</fullName>
    </submittedName>
</protein>
<organism evidence="2 3">
    <name type="scientific">Aquimarina celericrescens</name>
    <dbReference type="NCBI Taxonomy" id="1964542"/>
    <lineage>
        <taxon>Bacteria</taxon>
        <taxon>Pseudomonadati</taxon>
        <taxon>Bacteroidota</taxon>
        <taxon>Flavobacteriia</taxon>
        <taxon>Flavobacteriales</taxon>
        <taxon>Flavobacteriaceae</taxon>
        <taxon>Aquimarina</taxon>
    </lineage>
</organism>
<keyword evidence="1" id="KW-0812">Transmembrane</keyword>
<keyword evidence="3" id="KW-1185">Reference proteome</keyword>
<dbReference type="InterPro" id="IPR031709">
    <property type="entry name" value="PutAbiC"/>
</dbReference>
<evidence type="ECO:0000256" key="1">
    <source>
        <dbReference type="SAM" id="Phobius"/>
    </source>
</evidence>
<reference evidence="3" key="1">
    <citation type="journal article" date="2019" name="Int. J. Syst. Evol. Microbiol.">
        <title>The Global Catalogue of Microorganisms (GCM) 10K type strain sequencing project: providing services to taxonomists for standard genome sequencing and annotation.</title>
        <authorList>
            <consortium name="The Broad Institute Genomics Platform"/>
            <consortium name="The Broad Institute Genome Sequencing Center for Infectious Disease"/>
            <person name="Wu L."/>
            <person name="Ma J."/>
        </authorList>
    </citation>
    <scope>NUCLEOTIDE SEQUENCE [LARGE SCALE GENOMIC DNA]</scope>
    <source>
        <strain evidence="3">DT92</strain>
    </source>
</reference>
<proteinExistence type="predicted"/>
<comment type="caution">
    <text evidence="2">The sequence shown here is derived from an EMBL/GenBank/DDBJ whole genome shotgun (WGS) entry which is preliminary data.</text>
</comment>
<dbReference type="Proteomes" id="UP001597344">
    <property type="component" value="Unassembled WGS sequence"/>
</dbReference>
<evidence type="ECO:0000313" key="3">
    <source>
        <dbReference type="Proteomes" id="UP001597344"/>
    </source>
</evidence>
<gene>
    <name evidence="2" type="ORF">ACFSJT_06460</name>
</gene>
<sequence>MSKKEKDTESDLGIYIIGIISVLIILGLWYYTYCELKDMPANERGTLGDMFGTVNALFSGLAFAGIIFTILLQRKELGYQRKELRETRAEFVIQNKTLKIQRFENTFFNLLELHNQIVNDIDYEKKIDANDPYSKETRTVKGRDVFQDRFNNFDKRIKGGIDTNKLYLSFYEQRKTDFGHYFRNLYRIFKMINETEFVTGTELNLDLNIPKNKEKYDLCNYIQRYRYTSIVRAQLSDYELLLLFYNCLSDNGIEKFKPLIEEYAILKNLPQMDIKQKNLLELYKPSAYLNKNDGKSCA</sequence>
<feature type="transmembrane region" description="Helical" evidence="1">
    <location>
        <begin position="51"/>
        <end position="72"/>
    </location>
</feature>
<dbReference type="Pfam" id="PF16872">
    <property type="entry name" value="putAbiC"/>
    <property type="match status" value="1"/>
</dbReference>